<accession>A0A0D6IIP5</accession>
<dbReference type="KEGG" id="axx:ERS451415_05054"/>
<feature type="signal peptide" evidence="1">
    <location>
        <begin position="1"/>
        <end position="23"/>
    </location>
</feature>
<dbReference type="PIRSF" id="PIRSF029720">
    <property type="entry name" value="UCP029720"/>
    <property type="match status" value="1"/>
</dbReference>
<dbReference type="AlphaFoldDB" id="A0A0D6IIP5"/>
<gene>
    <name evidence="2" type="ORF">O9570_28935</name>
</gene>
<dbReference type="InterPro" id="IPR014558">
    <property type="entry name" value="UCP029720"/>
</dbReference>
<dbReference type="eggNOG" id="COG4315">
    <property type="taxonomic scope" value="Bacteria"/>
</dbReference>
<dbReference type="GO" id="GO:0043448">
    <property type="term" value="P:alkane catabolic process"/>
    <property type="evidence" value="ECO:0007669"/>
    <property type="project" value="TreeGrafter"/>
</dbReference>
<dbReference type="Proteomes" id="UP001141992">
    <property type="component" value="Unassembled WGS sequence"/>
</dbReference>
<dbReference type="RefSeq" id="WP_006384420.1">
    <property type="nucleotide sequence ID" value="NZ_CABIYZ010000002.1"/>
</dbReference>
<dbReference type="EMBL" id="JAPZVI010000042">
    <property type="protein sequence ID" value="MCZ8405504.1"/>
    <property type="molecule type" value="Genomic_DNA"/>
</dbReference>
<evidence type="ECO:0000313" key="3">
    <source>
        <dbReference type="Proteomes" id="UP001141992"/>
    </source>
</evidence>
<feature type="chain" id="PRO_5041079716" description="Lipoprotein" evidence="1">
    <location>
        <begin position="24"/>
        <end position="122"/>
    </location>
</feature>
<evidence type="ECO:0000313" key="2">
    <source>
        <dbReference type="EMBL" id="MCZ8405504.1"/>
    </source>
</evidence>
<dbReference type="PANTHER" id="PTHR39335">
    <property type="entry name" value="BLL4220 PROTEIN"/>
    <property type="match status" value="1"/>
</dbReference>
<proteinExistence type="predicted"/>
<sequence>MRTQLAATLALSCAALFSAGAHAQAVKTQDGILVNSAGMTLYTFDKDAGGKSACNDQCAKIWPPVTAAADAKASGDLSIITRDDGSKQWAYKGKPVYLYAKDAKPGDKTGDNFKDVWHVIKP</sequence>
<evidence type="ECO:0000256" key="1">
    <source>
        <dbReference type="SAM" id="SignalP"/>
    </source>
</evidence>
<evidence type="ECO:0008006" key="4">
    <source>
        <dbReference type="Google" id="ProtNLM"/>
    </source>
</evidence>
<name>A0A0D6IIP5_ALCXX</name>
<comment type="caution">
    <text evidence="2">The sequence shown here is derived from an EMBL/GenBank/DDBJ whole genome shotgun (WGS) entry which is preliminary data.</text>
</comment>
<dbReference type="Pfam" id="PF03640">
    <property type="entry name" value="Lipoprotein_15"/>
    <property type="match status" value="2"/>
</dbReference>
<dbReference type="InterPro" id="IPR005297">
    <property type="entry name" value="Lipoprotein_repeat"/>
</dbReference>
<protein>
    <recommendedName>
        <fullName evidence="4">Lipoprotein</fullName>
    </recommendedName>
</protein>
<organism evidence="2 3">
    <name type="scientific">Alcaligenes xylosoxydans xylosoxydans</name>
    <name type="common">Achromobacter xylosoxidans</name>
    <dbReference type="NCBI Taxonomy" id="85698"/>
    <lineage>
        <taxon>Bacteria</taxon>
        <taxon>Pseudomonadati</taxon>
        <taxon>Pseudomonadota</taxon>
        <taxon>Betaproteobacteria</taxon>
        <taxon>Burkholderiales</taxon>
        <taxon>Alcaligenaceae</taxon>
        <taxon>Achromobacter</taxon>
    </lineage>
</organism>
<keyword evidence="1" id="KW-0732">Signal</keyword>
<reference evidence="2" key="1">
    <citation type="submission" date="2022-12" db="EMBL/GenBank/DDBJ databases">
        <authorList>
            <person name="Voronina O.L."/>
            <person name="Kunda M.S."/>
            <person name="Ryzhova N."/>
            <person name="Aksenova E.I."/>
        </authorList>
    </citation>
    <scope>NUCLEOTIDE SEQUENCE</scope>
    <source>
        <strain evidence="2">SCCH136:Ach223948</strain>
    </source>
</reference>
<dbReference type="PANTHER" id="PTHR39335:SF1">
    <property type="entry name" value="BLL4220 PROTEIN"/>
    <property type="match status" value="1"/>
</dbReference>